<evidence type="ECO:0000313" key="3">
    <source>
        <dbReference type="EMBL" id="AXE37863.1"/>
    </source>
</evidence>
<protein>
    <recommendedName>
        <fullName evidence="2">Putative endonuclease Z1 domain-containing protein</fullName>
    </recommendedName>
</protein>
<dbReference type="Pfam" id="PF10593">
    <property type="entry name" value="Z1"/>
    <property type="match status" value="1"/>
</dbReference>
<reference evidence="3 4" key="1">
    <citation type="submission" date="2017-12" db="EMBL/GenBank/DDBJ databases">
        <title>The whole genome sequence of the Acidipropionibacterium virtanenii sp. nov. type strain JS278.</title>
        <authorList>
            <person name="Laine P."/>
            <person name="Deptula P."/>
            <person name="Varmanen P."/>
            <person name="Auvinen P."/>
        </authorList>
    </citation>
    <scope>NUCLEOTIDE SEQUENCE [LARGE SCALE GENOMIC DNA]</scope>
    <source>
        <strain evidence="3 4">JS278</strain>
    </source>
</reference>
<dbReference type="SUPFAM" id="SSF52540">
    <property type="entry name" value="P-loop containing nucleoside triphosphate hydrolases"/>
    <property type="match status" value="1"/>
</dbReference>
<evidence type="ECO:0000256" key="1">
    <source>
        <dbReference type="SAM" id="MobiDB-lite"/>
    </source>
</evidence>
<evidence type="ECO:0000259" key="2">
    <source>
        <dbReference type="Pfam" id="PF10593"/>
    </source>
</evidence>
<name>A0A344URG5_9ACTN</name>
<dbReference type="REBASE" id="237581">
    <property type="entry name" value="AviJS278ORF670P"/>
</dbReference>
<gene>
    <name evidence="3" type="ORF">JS278_00672</name>
</gene>
<proteinExistence type="predicted"/>
<dbReference type="AlphaFoldDB" id="A0A344URG5"/>
<feature type="region of interest" description="Disordered" evidence="1">
    <location>
        <begin position="847"/>
        <end position="868"/>
    </location>
</feature>
<accession>A0A344URG5</accession>
<feature type="compositionally biased region" description="Acidic residues" evidence="1">
    <location>
        <begin position="855"/>
        <end position="868"/>
    </location>
</feature>
<keyword evidence="4" id="KW-1185">Reference proteome</keyword>
<organism evidence="3 4">
    <name type="scientific">Acidipropionibacterium virtanenii</name>
    <dbReference type="NCBI Taxonomy" id="2057246"/>
    <lineage>
        <taxon>Bacteria</taxon>
        <taxon>Bacillati</taxon>
        <taxon>Actinomycetota</taxon>
        <taxon>Actinomycetes</taxon>
        <taxon>Propionibacteriales</taxon>
        <taxon>Propionibacteriaceae</taxon>
        <taxon>Acidipropionibacterium</taxon>
    </lineage>
</organism>
<dbReference type="KEGG" id="acij:JS278_00672"/>
<dbReference type="Proteomes" id="UP000251995">
    <property type="component" value="Chromosome"/>
</dbReference>
<evidence type="ECO:0000313" key="4">
    <source>
        <dbReference type="Proteomes" id="UP000251995"/>
    </source>
</evidence>
<sequence>MAELIRDELGRIVEAKRVPYPEAAERFLQMHRTVRRDHVEWVLTELAAEERSDLVIPRAVIDGSRYRSSSLSSLVHPPTTECWDRYFDQLTRKDAPGLDELERTTYDVARLLADPNEYGARRKGLVMGNVQSGKTRHFAGVVARAMDAGYRFVIVLSGINNNLREQTQSRLDHDLFIDPEAWKPLTFVGDQDFNKDPNLQATFGRKSLLWGCAVVKKNKTRLENLRWSLSQMPIEARRRCPILIIDDEADQATPNSQADKEKISEINKKLREIWNLVSVGSYVAYTATPFANVLMDPDDGEDLFPSDFVYSLEPGTGYFGAERVFGLASTDPDHPGLDEDGLDMVRAVTDADGLKPPSKPDIRAEFDPDLPGTLVDAVEWFIVASAIRRVRGQRDHSSMLVHTTHYTAPHFAMQSRLVDLCAEMEQQVRRGDLTRFKESWEQESGRVVSAEVEGVPEWEAVRQQIPGILRDVEVIVDNGRSADRLNYDDDHPRTVIAVGGGTLARGLTLEGLVVSYFTRTSNAYDTLMQMGRWFGYRTGYDDLPRIWLTKGLDQDYAFLARVENDLRDEIRSIRGSEYTPAEVGLKVRTHPGRLEITGAGKMHNAWLVQVGMSGVRLQTFLMDGRPDVTAHNKLAADVMVRDAQFEPLRKGMAAMIARGVDNDAVRGFLKSFRYQEDLKTFTRADRAAAMDDWMAKYAAGSSWNVVLMGNPTDGAVEQYGEFGLGGVTVAKLARTPLKAGAEPAKLDFKAVMSPMDRIVDIDPSVYPDQAPDDEGDKIAIRRRFGNRKGLLVLYPLSNRAVATDGTPDKPSRRADMPMDAGEDLVAFGIVFPDVDGEGRLDDSFVSVRPLVEPTSPEDEEDVLEGVEE</sequence>
<dbReference type="EMBL" id="CP025198">
    <property type="protein sequence ID" value="AXE37863.1"/>
    <property type="molecule type" value="Genomic_DNA"/>
</dbReference>
<dbReference type="InterPro" id="IPR027417">
    <property type="entry name" value="P-loop_NTPase"/>
</dbReference>
<feature type="domain" description="Putative endonuclease Z1" evidence="2">
    <location>
        <begin position="374"/>
        <end position="592"/>
    </location>
</feature>
<dbReference type="InterPro" id="IPR018310">
    <property type="entry name" value="Put_endonuclease_Z1-dom"/>
</dbReference>